<feature type="compositionally biased region" description="Basic residues" evidence="1">
    <location>
        <begin position="46"/>
        <end position="56"/>
    </location>
</feature>
<reference evidence="3" key="1">
    <citation type="journal article" date="2005" name="Nature">
        <title>The map-based sequence of the rice genome.</title>
        <authorList>
            <consortium name="International rice genome sequencing project (IRGSP)"/>
            <person name="Matsumoto T."/>
            <person name="Wu J."/>
            <person name="Kanamori H."/>
            <person name="Katayose Y."/>
            <person name="Fujisawa M."/>
            <person name="Namiki N."/>
            <person name="Mizuno H."/>
            <person name="Yamamoto K."/>
            <person name="Antonio B.A."/>
            <person name="Baba T."/>
            <person name="Sakata K."/>
            <person name="Nagamura Y."/>
            <person name="Aoki H."/>
            <person name="Arikawa K."/>
            <person name="Arita K."/>
            <person name="Bito T."/>
            <person name="Chiden Y."/>
            <person name="Fujitsuka N."/>
            <person name="Fukunaka R."/>
            <person name="Hamada M."/>
            <person name="Harada C."/>
            <person name="Hayashi A."/>
            <person name="Hijishita S."/>
            <person name="Honda M."/>
            <person name="Hosokawa S."/>
            <person name="Ichikawa Y."/>
            <person name="Idonuma A."/>
            <person name="Iijima M."/>
            <person name="Ikeda M."/>
            <person name="Ikeno M."/>
            <person name="Ito K."/>
            <person name="Ito S."/>
            <person name="Ito T."/>
            <person name="Ito Y."/>
            <person name="Ito Y."/>
            <person name="Iwabuchi A."/>
            <person name="Kamiya K."/>
            <person name="Karasawa W."/>
            <person name="Kurita K."/>
            <person name="Katagiri S."/>
            <person name="Kikuta A."/>
            <person name="Kobayashi H."/>
            <person name="Kobayashi N."/>
            <person name="Machita K."/>
            <person name="Maehara T."/>
            <person name="Masukawa M."/>
            <person name="Mizubayashi T."/>
            <person name="Mukai Y."/>
            <person name="Nagasaki H."/>
            <person name="Nagata Y."/>
            <person name="Naito S."/>
            <person name="Nakashima M."/>
            <person name="Nakama Y."/>
            <person name="Nakamichi Y."/>
            <person name="Nakamura M."/>
            <person name="Meguro A."/>
            <person name="Negishi M."/>
            <person name="Ohta I."/>
            <person name="Ohta T."/>
            <person name="Okamoto M."/>
            <person name="Ono N."/>
            <person name="Saji S."/>
            <person name="Sakaguchi M."/>
            <person name="Sakai K."/>
            <person name="Shibata M."/>
            <person name="Shimokawa T."/>
            <person name="Song J."/>
            <person name="Takazaki Y."/>
            <person name="Terasawa K."/>
            <person name="Tsugane M."/>
            <person name="Tsuji K."/>
            <person name="Ueda S."/>
            <person name="Waki K."/>
            <person name="Yamagata H."/>
            <person name="Yamamoto M."/>
            <person name="Yamamoto S."/>
            <person name="Yamane H."/>
            <person name="Yoshiki S."/>
            <person name="Yoshihara R."/>
            <person name="Yukawa K."/>
            <person name="Zhong H."/>
            <person name="Yano M."/>
            <person name="Yuan Q."/>
            <person name="Ouyang S."/>
            <person name="Liu J."/>
            <person name="Jones K.M."/>
            <person name="Gansberger K."/>
            <person name="Moffat K."/>
            <person name="Hill J."/>
            <person name="Bera J."/>
            <person name="Fadrosh D."/>
            <person name="Jin S."/>
            <person name="Johri S."/>
            <person name="Kim M."/>
            <person name="Overton L."/>
            <person name="Reardon M."/>
            <person name="Tsitrin T."/>
            <person name="Vuong H."/>
            <person name="Weaver B."/>
            <person name="Ciecko A."/>
            <person name="Tallon L."/>
            <person name="Jackson J."/>
            <person name="Pai G."/>
            <person name="Aken S.V."/>
            <person name="Utterback T."/>
            <person name="Reidmuller S."/>
            <person name="Feldblyum T."/>
            <person name="Hsiao J."/>
            <person name="Zismann V."/>
            <person name="Iobst S."/>
            <person name="de Vazeille A.R."/>
            <person name="Buell C.R."/>
            <person name="Ying K."/>
            <person name="Li Y."/>
            <person name="Lu T."/>
            <person name="Huang Y."/>
            <person name="Zhao Q."/>
            <person name="Feng Q."/>
            <person name="Zhang L."/>
            <person name="Zhu J."/>
            <person name="Weng Q."/>
            <person name="Mu J."/>
            <person name="Lu Y."/>
            <person name="Fan D."/>
            <person name="Liu Y."/>
            <person name="Guan J."/>
            <person name="Zhang Y."/>
            <person name="Yu S."/>
            <person name="Liu X."/>
            <person name="Zhang Y."/>
            <person name="Hong G."/>
            <person name="Han B."/>
            <person name="Choisne N."/>
            <person name="Demange N."/>
            <person name="Orjeda G."/>
            <person name="Samain S."/>
            <person name="Cattolico L."/>
            <person name="Pelletier E."/>
            <person name="Couloux A."/>
            <person name="Segurens B."/>
            <person name="Wincker P."/>
            <person name="D'Hont A."/>
            <person name="Scarpelli C."/>
            <person name="Weissenbach J."/>
            <person name="Salanoubat M."/>
            <person name="Quetier F."/>
            <person name="Yu Y."/>
            <person name="Kim H.R."/>
            <person name="Rambo T."/>
            <person name="Currie J."/>
            <person name="Collura K."/>
            <person name="Luo M."/>
            <person name="Yang T."/>
            <person name="Ammiraju J.S.S."/>
            <person name="Engler F."/>
            <person name="Soderlund C."/>
            <person name="Wing R.A."/>
            <person name="Palmer L.E."/>
            <person name="de la Bastide M."/>
            <person name="Spiegel L."/>
            <person name="Nascimento L."/>
            <person name="Zutavern T."/>
            <person name="O'Shaughnessy A."/>
            <person name="Dike S."/>
            <person name="Dedhia N."/>
            <person name="Preston R."/>
            <person name="Balija V."/>
            <person name="McCombie W.R."/>
            <person name="Chow T."/>
            <person name="Chen H."/>
            <person name="Chung M."/>
            <person name="Chen C."/>
            <person name="Shaw J."/>
            <person name="Wu H."/>
            <person name="Hsiao K."/>
            <person name="Chao Y."/>
            <person name="Chu M."/>
            <person name="Cheng C."/>
            <person name="Hour A."/>
            <person name="Lee P."/>
            <person name="Lin S."/>
            <person name="Lin Y."/>
            <person name="Liou J."/>
            <person name="Liu S."/>
            <person name="Hsing Y."/>
            <person name="Raghuvanshi S."/>
            <person name="Mohanty A."/>
            <person name="Bharti A.K."/>
            <person name="Gaur A."/>
            <person name="Gupta V."/>
            <person name="Kumar D."/>
            <person name="Ravi V."/>
            <person name="Vij S."/>
            <person name="Kapur A."/>
            <person name="Khurana P."/>
            <person name="Khurana P."/>
            <person name="Khurana J.P."/>
            <person name="Tyagi A.K."/>
            <person name="Gaikwad K."/>
            <person name="Singh A."/>
            <person name="Dalal V."/>
            <person name="Srivastava S."/>
            <person name="Dixit A."/>
            <person name="Pal A.K."/>
            <person name="Ghazi I.A."/>
            <person name="Yadav M."/>
            <person name="Pandit A."/>
            <person name="Bhargava A."/>
            <person name="Sureshbabu K."/>
            <person name="Batra K."/>
            <person name="Sharma T.R."/>
            <person name="Mohapatra T."/>
            <person name="Singh N.K."/>
            <person name="Messing J."/>
            <person name="Nelson A.B."/>
            <person name="Fuks G."/>
            <person name="Kavchok S."/>
            <person name="Keizer G."/>
            <person name="Linton E."/>
            <person name="Llaca V."/>
            <person name="Song R."/>
            <person name="Tanyolac B."/>
            <person name="Young S."/>
            <person name="Ho-Il K."/>
            <person name="Hahn J.H."/>
            <person name="Sangsakoo G."/>
            <person name="Vanavichit A."/>
            <person name="de Mattos Luiz.A.T."/>
            <person name="Zimmer P.D."/>
            <person name="Malone G."/>
            <person name="Dellagostin O."/>
            <person name="de Oliveira A.C."/>
            <person name="Bevan M."/>
            <person name="Bancroft I."/>
            <person name="Minx P."/>
            <person name="Cordum H."/>
            <person name="Wilson R."/>
            <person name="Cheng Z."/>
            <person name="Jin W."/>
            <person name="Jiang J."/>
            <person name="Leong S.A."/>
            <person name="Iwama H."/>
            <person name="Gojobori T."/>
            <person name="Itoh T."/>
            <person name="Niimura Y."/>
            <person name="Fujii Y."/>
            <person name="Habara T."/>
            <person name="Sakai H."/>
            <person name="Sato Y."/>
            <person name="Wilson G."/>
            <person name="Kumar K."/>
            <person name="McCouch S."/>
            <person name="Juretic N."/>
            <person name="Hoen D."/>
            <person name="Wright S."/>
            <person name="Bruskiewich R."/>
            <person name="Bureau T."/>
            <person name="Miyao A."/>
            <person name="Hirochika H."/>
            <person name="Nishikawa T."/>
            <person name="Kadowaki K."/>
            <person name="Sugiura M."/>
            <person name="Burr B."/>
            <person name="Sasaki T."/>
        </authorList>
    </citation>
    <scope>NUCLEOTIDE SEQUENCE [LARGE SCALE GENOMIC DNA]</scope>
    <source>
        <strain evidence="3">cv. Nipponbare</strain>
    </source>
</reference>
<protein>
    <submittedName>
        <fullName evidence="2">Uncharacterized protein</fullName>
    </submittedName>
</protein>
<accession>Q8S6Z0</accession>
<dbReference type="EMBL" id="AC091735">
    <property type="protein sequence ID" value="AAM01028.1"/>
    <property type="molecule type" value="Genomic_DNA"/>
</dbReference>
<dbReference type="Proteomes" id="UP000000763">
    <property type="component" value="Chromosome 10"/>
</dbReference>
<sequence length="56" mass="5533">MTMQVERSAAPVDSAAAQPMEEVGRQLPATMQEGVGGPAGGGQRGGVRRGGPRGGA</sequence>
<gene>
    <name evidence="2" type="primary">OSJNBa0082N11.1</name>
</gene>
<reference evidence="3" key="2">
    <citation type="journal article" date="2008" name="Nucleic Acids Res.">
        <title>The rice annotation project database (RAP-DB): 2008 update.</title>
        <authorList>
            <consortium name="The rice annotation project (RAP)"/>
        </authorList>
    </citation>
    <scope>GENOME REANNOTATION</scope>
    <source>
        <strain evidence="3">cv. Nipponbare</strain>
    </source>
</reference>
<evidence type="ECO:0000313" key="2">
    <source>
        <dbReference type="EMBL" id="AAM01028.1"/>
    </source>
</evidence>
<name>Q8S6Z0_ORYSJ</name>
<organism evidence="2 3">
    <name type="scientific">Oryza sativa subsp. japonica</name>
    <name type="common">Rice</name>
    <dbReference type="NCBI Taxonomy" id="39947"/>
    <lineage>
        <taxon>Eukaryota</taxon>
        <taxon>Viridiplantae</taxon>
        <taxon>Streptophyta</taxon>
        <taxon>Embryophyta</taxon>
        <taxon>Tracheophyta</taxon>
        <taxon>Spermatophyta</taxon>
        <taxon>Magnoliopsida</taxon>
        <taxon>Liliopsida</taxon>
        <taxon>Poales</taxon>
        <taxon>Poaceae</taxon>
        <taxon>BOP clade</taxon>
        <taxon>Oryzoideae</taxon>
        <taxon>Oryzeae</taxon>
        <taxon>Oryzinae</taxon>
        <taxon>Oryza</taxon>
        <taxon>Oryza sativa</taxon>
    </lineage>
</organism>
<feature type="compositionally biased region" description="Gly residues" evidence="1">
    <location>
        <begin position="34"/>
        <end position="45"/>
    </location>
</feature>
<dbReference type="AlphaFoldDB" id="Q8S6Z0"/>
<evidence type="ECO:0000256" key="1">
    <source>
        <dbReference type="SAM" id="MobiDB-lite"/>
    </source>
</evidence>
<proteinExistence type="predicted"/>
<feature type="region of interest" description="Disordered" evidence="1">
    <location>
        <begin position="1"/>
        <end position="56"/>
    </location>
</feature>
<evidence type="ECO:0000313" key="3">
    <source>
        <dbReference type="Proteomes" id="UP000000763"/>
    </source>
</evidence>